<dbReference type="Proteomes" id="UP001596432">
    <property type="component" value="Unassembled WGS sequence"/>
</dbReference>
<evidence type="ECO:0000313" key="3">
    <source>
        <dbReference type="EMBL" id="MFC7143101.1"/>
    </source>
</evidence>
<gene>
    <name evidence="2" type="ORF">ACFQMA_24670</name>
    <name evidence="3" type="ORF">ACFQMA_25210</name>
</gene>
<keyword evidence="4" id="KW-1185">Reference proteome</keyword>
<dbReference type="Pfam" id="PF18545">
    <property type="entry name" value="HalOD1"/>
    <property type="match status" value="1"/>
</dbReference>
<dbReference type="InterPro" id="IPR040624">
    <property type="entry name" value="HalOD1"/>
</dbReference>
<dbReference type="AlphaFoldDB" id="A0ABD5Y893"/>
<dbReference type="RefSeq" id="WP_382261903.1">
    <property type="nucleotide sequence ID" value="NZ_JBHTAS010000003.1"/>
</dbReference>
<comment type="caution">
    <text evidence="3">The sequence shown here is derived from an EMBL/GenBank/DDBJ whole genome shotgun (WGS) entry which is preliminary data.</text>
</comment>
<accession>A0ABD5Y893</accession>
<evidence type="ECO:0000313" key="4">
    <source>
        <dbReference type="Proteomes" id="UP001596432"/>
    </source>
</evidence>
<dbReference type="EMBL" id="JBHTAS010000003">
    <property type="protein sequence ID" value="MFC7143101.1"/>
    <property type="molecule type" value="Genomic_DNA"/>
</dbReference>
<evidence type="ECO:0000313" key="2">
    <source>
        <dbReference type="EMBL" id="MFC7143001.1"/>
    </source>
</evidence>
<sequence length="123" mass="13621">MYRNQTYVKPAAQEGQRAGDAQTYYVKHDFEGSAELTTTLAHAISDVTGVDVTDTGFTLNDHVDPEAMDRLFKPKDDGSPRINGHLSFTIWGHQVTVYSDGQIAIVPPRQPAQPQQGPQQPQR</sequence>
<feature type="domain" description="Halobacterial output" evidence="1">
    <location>
        <begin position="33"/>
        <end position="107"/>
    </location>
</feature>
<organism evidence="3 4">
    <name type="scientific">Halosimplex aquaticum</name>
    <dbReference type="NCBI Taxonomy" id="3026162"/>
    <lineage>
        <taxon>Archaea</taxon>
        <taxon>Methanobacteriati</taxon>
        <taxon>Methanobacteriota</taxon>
        <taxon>Stenosarchaea group</taxon>
        <taxon>Halobacteria</taxon>
        <taxon>Halobacteriales</taxon>
        <taxon>Haloarculaceae</taxon>
        <taxon>Halosimplex</taxon>
    </lineage>
</organism>
<reference evidence="3" key="1">
    <citation type="journal article" date="2014" name="Int. J. Syst. Evol. Microbiol.">
        <title>Complete genome sequence of Corynebacterium casei LMG S-19264T (=DSM 44701T), isolated from a smear-ripened cheese.</title>
        <authorList>
            <consortium name="US DOE Joint Genome Institute (JGI-PGF)"/>
            <person name="Walter F."/>
            <person name="Albersmeier A."/>
            <person name="Kalinowski J."/>
            <person name="Ruckert C."/>
        </authorList>
    </citation>
    <scope>NUCLEOTIDE SEQUENCE [LARGE SCALE GENOMIC DNA]</scope>
    <source>
        <strain evidence="3">NBRC 111756</strain>
    </source>
</reference>
<dbReference type="EMBL" id="JBHTAS010000003">
    <property type="protein sequence ID" value="MFC7143001.1"/>
    <property type="molecule type" value="Genomic_DNA"/>
</dbReference>
<protein>
    <submittedName>
        <fullName evidence="3">HalOD1 output domain-containing protein</fullName>
    </submittedName>
</protein>
<reference evidence="3" key="3">
    <citation type="submission" date="2024-09" db="EMBL/GenBank/DDBJ databases">
        <authorList>
            <person name="Sun Q."/>
        </authorList>
    </citation>
    <scope>NUCLEOTIDE SEQUENCE</scope>
    <source>
        <strain evidence="3">NBRC 111756</strain>
    </source>
</reference>
<reference evidence="4" key="2">
    <citation type="journal article" date="2019" name="Int. J. Syst. Evol. Microbiol.">
        <title>The Global Catalogue of Microorganisms (GCM) 10K type strain sequencing project: providing services to taxonomists for standard genome sequencing and annotation.</title>
        <authorList>
            <consortium name="The Broad Institute Genomics Platform"/>
            <consortium name="The Broad Institute Genome Sequencing Center for Infectious Disease"/>
            <person name="Wu L."/>
            <person name="Ma J."/>
        </authorList>
    </citation>
    <scope>NUCLEOTIDE SEQUENCE [LARGE SCALE GENOMIC DNA]</scope>
    <source>
        <strain evidence="4">XZYJT29</strain>
    </source>
</reference>
<proteinExistence type="predicted"/>
<name>A0ABD5Y893_9EURY</name>
<evidence type="ECO:0000259" key="1">
    <source>
        <dbReference type="Pfam" id="PF18545"/>
    </source>
</evidence>